<dbReference type="PROSITE" id="PS50888">
    <property type="entry name" value="BHLH"/>
    <property type="match status" value="1"/>
</dbReference>
<dbReference type="Pfam" id="PF22754">
    <property type="entry name" value="bHLH-TF_ACT-like_plant"/>
    <property type="match status" value="1"/>
</dbReference>
<organism evidence="8 9">
    <name type="scientific">Nepenthes gracilis</name>
    <name type="common">Slender pitcher plant</name>
    <dbReference type="NCBI Taxonomy" id="150966"/>
    <lineage>
        <taxon>Eukaryota</taxon>
        <taxon>Viridiplantae</taxon>
        <taxon>Streptophyta</taxon>
        <taxon>Embryophyta</taxon>
        <taxon>Tracheophyta</taxon>
        <taxon>Spermatophyta</taxon>
        <taxon>Magnoliopsida</taxon>
        <taxon>eudicotyledons</taxon>
        <taxon>Gunneridae</taxon>
        <taxon>Pentapetalae</taxon>
        <taxon>Caryophyllales</taxon>
        <taxon>Nepenthaceae</taxon>
        <taxon>Nepenthes</taxon>
    </lineage>
</organism>
<dbReference type="GO" id="GO:0010052">
    <property type="term" value="P:guard cell differentiation"/>
    <property type="evidence" value="ECO:0007669"/>
    <property type="project" value="InterPro"/>
</dbReference>
<protein>
    <recommendedName>
        <fullName evidence="7">BHLH domain-containing protein</fullName>
    </recommendedName>
</protein>
<dbReference type="InterPro" id="IPR054502">
    <property type="entry name" value="bHLH-TF_ACT-like_plant"/>
</dbReference>
<dbReference type="Pfam" id="PF00010">
    <property type="entry name" value="HLH"/>
    <property type="match status" value="1"/>
</dbReference>
<dbReference type="Gene3D" id="4.10.280.10">
    <property type="entry name" value="Helix-loop-helix DNA-binding domain"/>
    <property type="match status" value="1"/>
</dbReference>
<keyword evidence="4" id="KW-0804">Transcription</keyword>
<evidence type="ECO:0000256" key="1">
    <source>
        <dbReference type="ARBA" id="ARBA00004123"/>
    </source>
</evidence>
<evidence type="ECO:0000259" key="7">
    <source>
        <dbReference type="PROSITE" id="PS50888"/>
    </source>
</evidence>
<evidence type="ECO:0000256" key="5">
    <source>
        <dbReference type="ARBA" id="ARBA00023242"/>
    </source>
</evidence>
<dbReference type="InterPro" id="IPR044283">
    <property type="entry name" value="FAMA/SPEECHLESS/MUTE-like"/>
</dbReference>
<dbReference type="GO" id="GO:0046983">
    <property type="term" value="F:protein dimerization activity"/>
    <property type="evidence" value="ECO:0007669"/>
    <property type="project" value="InterPro"/>
</dbReference>
<dbReference type="Proteomes" id="UP001279734">
    <property type="component" value="Unassembled WGS sequence"/>
</dbReference>
<evidence type="ECO:0000256" key="2">
    <source>
        <dbReference type="ARBA" id="ARBA00023015"/>
    </source>
</evidence>
<evidence type="ECO:0000313" key="9">
    <source>
        <dbReference type="Proteomes" id="UP001279734"/>
    </source>
</evidence>
<dbReference type="SUPFAM" id="SSF47459">
    <property type="entry name" value="HLH, helix-loop-helix DNA-binding domain"/>
    <property type="match status" value="1"/>
</dbReference>
<dbReference type="EMBL" id="BSYO01000008">
    <property type="protein sequence ID" value="GMH08025.1"/>
    <property type="molecule type" value="Genomic_DNA"/>
</dbReference>
<keyword evidence="9" id="KW-1185">Reference proteome</keyword>
<keyword evidence="5" id="KW-0539">Nucleus</keyword>
<reference evidence="8" key="1">
    <citation type="submission" date="2023-05" db="EMBL/GenBank/DDBJ databases">
        <title>Nepenthes gracilis genome sequencing.</title>
        <authorList>
            <person name="Fukushima K."/>
        </authorList>
    </citation>
    <scope>NUCLEOTIDE SEQUENCE</scope>
    <source>
        <strain evidence="8">SING2019-196</strain>
    </source>
</reference>
<name>A0AAD3XKS6_NEPGR</name>
<dbReference type="InterPro" id="IPR011598">
    <property type="entry name" value="bHLH_dom"/>
</dbReference>
<evidence type="ECO:0000256" key="3">
    <source>
        <dbReference type="ARBA" id="ARBA00023125"/>
    </source>
</evidence>
<sequence length="392" mass="43782">MDETSGLEDNGGIMVDYMLNNQRREHNNHNFVTSSGLCRAASLDKVCFSDIMQSADLGAKLSFDHNYTNTFCGEENVHSAINDPVYFLNIPLLINDTQRKEQPIADAKQIDGERQLEGDDGHLGISEDYTRRHPLQLEFFAKSNGNNNVNCLKRTESSATTQVKSKRKRPKTIKTGEEVESQRMAHIAVERNRRKQMNEQLRILRTLMPTSYVPRGDQASIVGGAIEFVRELEQLHGCLESQRRRRLIYGEGLGGKPTEDPPSLVLPSIQSSQPPFSPSLPIDVPASVDMFAGLGEETAAESKSCIADVEVKLLGYNALIKILSKRRPGQLITAIAALEDLQFTILHTTITSIEQTVLYTFTVQVGSERRFTAEDIASSMQQIFIFIHLNNS</sequence>
<proteinExistence type="predicted"/>
<dbReference type="InterPro" id="IPR036638">
    <property type="entry name" value="HLH_DNA-bd_sf"/>
</dbReference>
<evidence type="ECO:0000256" key="6">
    <source>
        <dbReference type="SAM" id="MobiDB-lite"/>
    </source>
</evidence>
<comment type="caution">
    <text evidence="8">The sequence shown here is derived from an EMBL/GenBank/DDBJ whole genome shotgun (WGS) entry which is preliminary data.</text>
</comment>
<dbReference type="GO" id="GO:0003700">
    <property type="term" value="F:DNA-binding transcription factor activity"/>
    <property type="evidence" value="ECO:0007669"/>
    <property type="project" value="InterPro"/>
</dbReference>
<accession>A0AAD3XKS6</accession>
<evidence type="ECO:0000256" key="4">
    <source>
        <dbReference type="ARBA" id="ARBA00023163"/>
    </source>
</evidence>
<keyword evidence="3" id="KW-0238">DNA-binding</keyword>
<keyword evidence="2" id="KW-0805">Transcription regulation</keyword>
<dbReference type="PANTHER" id="PTHR46684:SF6">
    <property type="entry name" value="TRANSCRIPTION FACTOR FAMA"/>
    <property type="match status" value="1"/>
</dbReference>
<dbReference type="GO" id="GO:0005634">
    <property type="term" value="C:nucleus"/>
    <property type="evidence" value="ECO:0007669"/>
    <property type="project" value="UniProtKB-SubCell"/>
</dbReference>
<feature type="domain" description="BHLH" evidence="7">
    <location>
        <begin position="181"/>
        <end position="232"/>
    </location>
</feature>
<dbReference type="PANTHER" id="PTHR46684">
    <property type="entry name" value="TRANSCRIPTION FACTOR FAMA"/>
    <property type="match status" value="1"/>
</dbReference>
<evidence type="ECO:0000313" key="8">
    <source>
        <dbReference type="EMBL" id="GMH08025.1"/>
    </source>
</evidence>
<dbReference type="SMART" id="SM00353">
    <property type="entry name" value="HLH"/>
    <property type="match status" value="1"/>
</dbReference>
<comment type="subcellular location">
    <subcellularLocation>
        <location evidence="1">Nucleus</location>
    </subcellularLocation>
</comment>
<gene>
    <name evidence="8" type="ORF">Nepgr_009865</name>
</gene>
<feature type="region of interest" description="Disordered" evidence="6">
    <location>
        <begin position="157"/>
        <end position="180"/>
    </location>
</feature>
<dbReference type="GO" id="GO:0003677">
    <property type="term" value="F:DNA binding"/>
    <property type="evidence" value="ECO:0007669"/>
    <property type="project" value="UniProtKB-KW"/>
</dbReference>
<dbReference type="AlphaFoldDB" id="A0AAD3XKS6"/>
<dbReference type="GO" id="GO:0045893">
    <property type="term" value="P:positive regulation of DNA-templated transcription"/>
    <property type="evidence" value="ECO:0007669"/>
    <property type="project" value="TreeGrafter"/>
</dbReference>